<dbReference type="AlphaFoldDB" id="A0A243WLV6"/>
<feature type="transmembrane region" description="Helical" evidence="7">
    <location>
        <begin position="75"/>
        <end position="94"/>
    </location>
</feature>
<evidence type="ECO:0000256" key="5">
    <source>
        <dbReference type="ARBA" id="ARBA00022989"/>
    </source>
</evidence>
<keyword evidence="6 7" id="KW-0472">Membrane</keyword>
<dbReference type="InterPro" id="IPR032808">
    <property type="entry name" value="DoxX"/>
</dbReference>
<dbReference type="RefSeq" id="WP_086592526.1">
    <property type="nucleotide sequence ID" value="NZ_MTSE01000001.1"/>
</dbReference>
<proteinExistence type="inferred from homology"/>
<dbReference type="InterPro" id="IPR051907">
    <property type="entry name" value="DoxX-like_oxidoreductase"/>
</dbReference>
<comment type="caution">
    <text evidence="8">The sequence shown here is derived from an EMBL/GenBank/DDBJ whole genome shotgun (WGS) entry which is preliminary data.</text>
</comment>
<comment type="similarity">
    <text evidence="2">Belongs to the DoxX family.</text>
</comment>
<dbReference type="Proteomes" id="UP000194873">
    <property type="component" value="Unassembled WGS sequence"/>
</dbReference>
<dbReference type="EMBL" id="MTSE01000001">
    <property type="protein sequence ID" value="OUJ76267.1"/>
    <property type="molecule type" value="Genomic_DNA"/>
</dbReference>
<keyword evidence="5 7" id="KW-1133">Transmembrane helix</keyword>
<dbReference type="PANTHER" id="PTHR33452">
    <property type="entry name" value="OXIDOREDUCTASE CATD-RELATED"/>
    <property type="match status" value="1"/>
</dbReference>
<accession>A0A243WLV6</accession>
<comment type="subcellular location">
    <subcellularLocation>
        <location evidence="1">Cell membrane</location>
        <topology evidence="1">Multi-pass membrane protein</topology>
    </subcellularLocation>
</comment>
<sequence length="137" mass="15024">MATTSPVFNLWTSRMLSVLRIAAGFLFMQHGMQKLFNFPPGGHGSVQLFSIMGLAGILEFAGGLLLIFGLFTRPVAFILSGLMAVAYFMAHAPQGPLPIVNQGELAVLYCFLFLFLAVAGAGEWSLDSWRQRLQARR</sequence>
<evidence type="ECO:0000256" key="2">
    <source>
        <dbReference type="ARBA" id="ARBA00006679"/>
    </source>
</evidence>
<evidence type="ECO:0000313" key="9">
    <source>
        <dbReference type="Proteomes" id="UP000194873"/>
    </source>
</evidence>
<evidence type="ECO:0000256" key="4">
    <source>
        <dbReference type="ARBA" id="ARBA00022692"/>
    </source>
</evidence>
<feature type="transmembrane region" description="Helical" evidence="7">
    <location>
        <begin position="48"/>
        <end position="68"/>
    </location>
</feature>
<dbReference type="PANTHER" id="PTHR33452:SF4">
    <property type="entry name" value="BLL4328 PROTEIN"/>
    <property type="match status" value="1"/>
</dbReference>
<keyword evidence="3" id="KW-1003">Cell membrane</keyword>
<feature type="transmembrane region" description="Helical" evidence="7">
    <location>
        <begin position="7"/>
        <end position="28"/>
    </location>
</feature>
<evidence type="ECO:0000313" key="8">
    <source>
        <dbReference type="EMBL" id="OUJ76267.1"/>
    </source>
</evidence>
<dbReference type="Pfam" id="PF07681">
    <property type="entry name" value="DoxX"/>
    <property type="match status" value="1"/>
</dbReference>
<evidence type="ECO:0000256" key="1">
    <source>
        <dbReference type="ARBA" id="ARBA00004651"/>
    </source>
</evidence>
<evidence type="ECO:0000256" key="3">
    <source>
        <dbReference type="ARBA" id="ARBA00022475"/>
    </source>
</evidence>
<gene>
    <name evidence="8" type="ORF">BXP70_03145</name>
</gene>
<evidence type="ECO:0000256" key="7">
    <source>
        <dbReference type="SAM" id="Phobius"/>
    </source>
</evidence>
<dbReference type="GO" id="GO:0005886">
    <property type="term" value="C:plasma membrane"/>
    <property type="evidence" value="ECO:0007669"/>
    <property type="project" value="UniProtKB-SubCell"/>
</dbReference>
<keyword evidence="4 7" id="KW-0812">Transmembrane</keyword>
<evidence type="ECO:0000256" key="6">
    <source>
        <dbReference type="ARBA" id="ARBA00023136"/>
    </source>
</evidence>
<organism evidence="8 9">
    <name type="scientific">Hymenobacter crusticola</name>
    <dbReference type="NCBI Taxonomy" id="1770526"/>
    <lineage>
        <taxon>Bacteria</taxon>
        <taxon>Pseudomonadati</taxon>
        <taxon>Bacteroidota</taxon>
        <taxon>Cytophagia</taxon>
        <taxon>Cytophagales</taxon>
        <taxon>Hymenobacteraceae</taxon>
        <taxon>Hymenobacter</taxon>
    </lineage>
</organism>
<protein>
    <submittedName>
        <fullName evidence="8">DoxX family protein</fullName>
    </submittedName>
</protein>
<keyword evidence="9" id="KW-1185">Reference proteome</keyword>
<dbReference type="OrthoDB" id="346004at2"/>
<reference evidence="8 9" key="1">
    <citation type="submission" date="2017-01" db="EMBL/GenBank/DDBJ databases">
        <title>A new Hymenobacter.</title>
        <authorList>
            <person name="Liang Y."/>
            <person name="Feng F."/>
        </authorList>
    </citation>
    <scope>NUCLEOTIDE SEQUENCE [LARGE SCALE GENOMIC DNA]</scope>
    <source>
        <strain evidence="8">MIMBbqt21</strain>
    </source>
</reference>
<feature type="transmembrane region" description="Helical" evidence="7">
    <location>
        <begin position="106"/>
        <end position="126"/>
    </location>
</feature>
<name>A0A243WLV6_9BACT</name>